<evidence type="ECO:0000313" key="3">
    <source>
        <dbReference type="Proteomes" id="UP000242180"/>
    </source>
</evidence>
<keyword evidence="3" id="KW-1185">Reference proteome</keyword>
<accession>A0A1X2HQT2</accession>
<dbReference type="Gene3D" id="1.10.10.60">
    <property type="entry name" value="Homeodomain-like"/>
    <property type="match status" value="1"/>
</dbReference>
<organism evidence="2 3">
    <name type="scientific">Syncephalastrum racemosum</name>
    <name type="common">Filamentous fungus</name>
    <dbReference type="NCBI Taxonomy" id="13706"/>
    <lineage>
        <taxon>Eukaryota</taxon>
        <taxon>Fungi</taxon>
        <taxon>Fungi incertae sedis</taxon>
        <taxon>Mucoromycota</taxon>
        <taxon>Mucoromycotina</taxon>
        <taxon>Mucoromycetes</taxon>
        <taxon>Mucorales</taxon>
        <taxon>Syncephalastraceae</taxon>
        <taxon>Syncephalastrum</taxon>
    </lineage>
</organism>
<dbReference type="InterPro" id="IPR041188">
    <property type="entry name" value="HTH_ABP1_N"/>
</dbReference>
<reference evidence="2 3" key="1">
    <citation type="submission" date="2016-07" db="EMBL/GenBank/DDBJ databases">
        <title>Pervasive Adenine N6-methylation of Active Genes in Fungi.</title>
        <authorList>
            <consortium name="DOE Joint Genome Institute"/>
            <person name="Mondo S.J."/>
            <person name="Dannebaum R.O."/>
            <person name="Kuo R.C."/>
            <person name="Labutti K."/>
            <person name="Haridas S."/>
            <person name="Kuo A."/>
            <person name="Salamov A."/>
            <person name="Ahrendt S.R."/>
            <person name="Lipzen A."/>
            <person name="Sullivan W."/>
            <person name="Andreopoulos W.B."/>
            <person name="Clum A."/>
            <person name="Lindquist E."/>
            <person name="Daum C."/>
            <person name="Ramamoorthy G.K."/>
            <person name="Gryganskyi A."/>
            <person name="Culley D."/>
            <person name="Magnuson J.K."/>
            <person name="James T.Y."/>
            <person name="O'Malley M.A."/>
            <person name="Stajich J.E."/>
            <person name="Spatafora J.W."/>
            <person name="Visel A."/>
            <person name="Grigoriev I.V."/>
        </authorList>
    </citation>
    <scope>NUCLEOTIDE SEQUENCE [LARGE SCALE GENOMIC DNA]</scope>
    <source>
        <strain evidence="2 3">NRRL 2496</strain>
    </source>
</reference>
<dbReference type="InParanoid" id="A0A1X2HQT2"/>
<dbReference type="Pfam" id="PF18107">
    <property type="entry name" value="HTH_ABP1_N"/>
    <property type="match status" value="1"/>
</dbReference>
<dbReference type="OrthoDB" id="2433378at2759"/>
<comment type="caution">
    <text evidence="2">The sequence shown here is derived from an EMBL/GenBank/DDBJ whole genome shotgun (WGS) entry which is preliminary data.</text>
</comment>
<dbReference type="STRING" id="13706.A0A1X2HQT2"/>
<sequence length="102" mass="11750">MRLINRQKLAICRERQSTTPLHSQCQLAKWAKEEFNLTTKPNQSTISAILKEEQKYMRRENEQLQLKAHTITSCSADGRHFPHPSLAGEDIMIPENVQFSDG</sequence>
<name>A0A1X2HQT2_SYNRA</name>
<evidence type="ECO:0000259" key="1">
    <source>
        <dbReference type="Pfam" id="PF18107"/>
    </source>
</evidence>
<feature type="domain" description="ARS-binding protein 1 N-terminal" evidence="1">
    <location>
        <begin position="3"/>
        <end position="52"/>
    </location>
</feature>
<gene>
    <name evidence="2" type="ORF">BCR43DRAFT_190247</name>
</gene>
<dbReference type="EMBL" id="MCGN01000002">
    <property type="protein sequence ID" value="ORZ01745.1"/>
    <property type="molecule type" value="Genomic_DNA"/>
</dbReference>
<proteinExistence type="predicted"/>
<evidence type="ECO:0000313" key="2">
    <source>
        <dbReference type="EMBL" id="ORZ01745.1"/>
    </source>
</evidence>
<dbReference type="AlphaFoldDB" id="A0A1X2HQT2"/>
<protein>
    <recommendedName>
        <fullName evidence="1">ARS-binding protein 1 N-terminal domain-containing protein</fullName>
    </recommendedName>
</protein>
<dbReference type="Proteomes" id="UP000242180">
    <property type="component" value="Unassembled WGS sequence"/>
</dbReference>